<sequence>MNGRILGVAVLGAALLGGGLMYYMQVYAFYRPVTEEEAAIALVPAGEETPVPVPVLDFDGIDANSSPLRFRACFSITPETRALDFAPYPQAEPLNAPNWFSCFDAAELGADLVAGRAEAWLSVPEIAPGVDRVVAVYSDGRAFAWHQLNDSLRD</sequence>
<dbReference type="RefSeq" id="WP_390261559.1">
    <property type="nucleotide sequence ID" value="NZ_JBHUGH010000009.1"/>
</dbReference>
<evidence type="ECO:0000313" key="2">
    <source>
        <dbReference type="Proteomes" id="UP001597353"/>
    </source>
</evidence>
<organism evidence="1 2">
    <name type="scientific">Halodurantibacterium flavum</name>
    <dbReference type="NCBI Taxonomy" id="1382802"/>
    <lineage>
        <taxon>Bacteria</taxon>
        <taxon>Pseudomonadati</taxon>
        <taxon>Pseudomonadota</taxon>
        <taxon>Alphaproteobacteria</taxon>
        <taxon>Rhodobacterales</taxon>
        <taxon>Paracoccaceae</taxon>
        <taxon>Halodurantibacterium</taxon>
    </lineage>
</organism>
<keyword evidence="2" id="KW-1185">Reference proteome</keyword>
<evidence type="ECO:0000313" key="1">
    <source>
        <dbReference type="EMBL" id="MFD1912777.1"/>
    </source>
</evidence>
<gene>
    <name evidence="1" type="ORF">ACFSGJ_11200</name>
</gene>
<protein>
    <submittedName>
        <fullName evidence="1">DUF6446 family protein</fullName>
    </submittedName>
</protein>
<accession>A0ABW4S700</accession>
<name>A0ABW4S700_9RHOB</name>
<dbReference type="InterPro" id="IPR045616">
    <property type="entry name" value="DUF6446"/>
</dbReference>
<comment type="caution">
    <text evidence="1">The sequence shown here is derived from an EMBL/GenBank/DDBJ whole genome shotgun (WGS) entry which is preliminary data.</text>
</comment>
<reference evidence="2" key="1">
    <citation type="journal article" date="2019" name="Int. J. Syst. Evol. Microbiol.">
        <title>The Global Catalogue of Microorganisms (GCM) 10K type strain sequencing project: providing services to taxonomists for standard genome sequencing and annotation.</title>
        <authorList>
            <consortium name="The Broad Institute Genomics Platform"/>
            <consortium name="The Broad Institute Genome Sequencing Center for Infectious Disease"/>
            <person name="Wu L."/>
            <person name="Ma J."/>
        </authorList>
    </citation>
    <scope>NUCLEOTIDE SEQUENCE [LARGE SCALE GENOMIC DNA]</scope>
    <source>
        <strain evidence="2">CGMCC 4.7242</strain>
    </source>
</reference>
<dbReference type="Pfam" id="PF20044">
    <property type="entry name" value="DUF6446"/>
    <property type="match status" value="1"/>
</dbReference>
<dbReference type="EMBL" id="JBHUGH010000009">
    <property type="protein sequence ID" value="MFD1912777.1"/>
    <property type="molecule type" value="Genomic_DNA"/>
</dbReference>
<proteinExistence type="predicted"/>
<dbReference type="Proteomes" id="UP001597353">
    <property type="component" value="Unassembled WGS sequence"/>
</dbReference>